<dbReference type="OrthoDB" id="6111110at2759"/>
<protein>
    <recommendedName>
        <fullName evidence="1">BTB domain-containing protein</fullName>
    </recommendedName>
</protein>
<dbReference type="InterPro" id="IPR011333">
    <property type="entry name" value="SKP1/BTB/POZ_sf"/>
</dbReference>
<dbReference type="Gene3D" id="3.30.710.10">
    <property type="entry name" value="Potassium Channel Kv1.1, Chain A"/>
    <property type="match status" value="1"/>
</dbReference>
<feature type="domain" description="BTB" evidence="1">
    <location>
        <begin position="31"/>
        <end position="100"/>
    </location>
</feature>
<evidence type="ECO:0000259" key="1">
    <source>
        <dbReference type="PROSITE" id="PS50097"/>
    </source>
</evidence>
<dbReference type="EMBL" id="RQTK01000877">
    <property type="protein sequence ID" value="RUS73995.1"/>
    <property type="molecule type" value="Genomic_DNA"/>
</dbReference>
<evidence type="ECO:0000313" key="3">
    <source>
        <dbReference type="Proteomes" id="UP000271974"/>
    </source>
</evidence>
<dbReference type="SUPFAM" id="SSF54695">
    <property type="entry name" value="POZ domain"/>
    <property type="match status" value="1"/>
</dbReference>
<sequence>MNQDSVPVLMQGKAHIYAAAMKKLINNKEFSDVTFCVGASKDIIYAHQSILAAHCTVFKAMFLDSNREREDVCFDIEDMTPQTFLSMLEYIYTNFISLDSHNAVDVLATALEYGLDDLRDLCVEFLIKTLQVSNACDVMQCAVTYNQNDLKEMAMVFIEDNTKEVLFSNSFKDISEDALVTIIRSSKLEIDETDLIKAVKTWASVNAVADGKQMFQMARDAIKHIRLPLLSSDELSVLEGESTEDLFIPAELFTSAHEFIQQGGKEHIMCTPRRGTKQREHHCQIGH</sequence>
<dbReference type="Proteomes" id="UP000271974">
    <property type="component" value="Unassembled WGS sequence"/>
</dbReference>
<dbReference type="SMART" id="SM00225">
    <property type="entry name" value="BTB"/>
    <property type="match status" value="1"/>
</dbReference>
<dbReference type="InterPro" id="IPR000210">
    <property type="entry name" value="BTB/POZ_dom"/>
</dbReference>
<dbReference type="Gene3D" id="1.25.40.420">
    <property type="match status" value="1"/>
</dbReference>
<keyword evidence="3" id="KW-1185">Reference proteome</keyword>
<dbReference type="InterPro" id="IPR042846">
    <property type="entry name" value="BTBD19"/>
</dbReference>
<accession>A0A433SXE3</accession>
<name>A0A433SXE3_ELYCH</name>
<proteinExistence type="predicted"/>
<dbReference type="PANTHER" id="PTHR46965">
    <property type="entry name" value="BTB/POZ DOMAIN-CONTAINING PROTEIN 19"/>
    <property type="match status" value="1"/>
</dbReference>
<dbReference type="Pfam" id="PF00651">
    <property type="entry name" value="BTB"/>
    <property type="match status" value="1"/>
</dbReference>
<comment type="caution">
    <text evidence="2">The sequence shown here is derived from an EMBL/GenBank/DDBJ whole genome shotgun (WGS) entry which is preliminary data.</text>
</comment>
<dbReference type="STRING" id="188477.A0A433SXE3"/>
<dbReference type="CDD" id="cd18294">
    <property type="entry name" value="BTB_POZ_BTBD19"/>
    <property type="match status" value="1"/>
</dbReference>
<dbReference type="SMART" id="SM00875">
    <property type="entry name" value="BACK"/>
    <property type="match status" value="1"/>
</dbReference>
<dbReference type="InterPro" id="IPR011705">
    <property type="entry name" value="BACK"/>
</dbReference>
<gene>
    <name evidence="2" type="ORF">EGW08_018244</name>
</gene>
<reference evidence="2 3" key="1">
    <citation type="submission" date="2019-01" db="EMBL/GenBank/DDBJ databases">
        <title>A draft genome assembly of the solar-powered sea slug Elysia chlorotica.</title>
        <authorList>
            <person name="Cai H."/>
            <person name="Li Q."/>
            <person name="Fang X."/>
            <person name="Li J."/>
            <person name="Curtis N.E."/>
            <person name="Altenburger A."/>
            <person name="Shibata T."/>
            <person name="Feng M."/>
            <person name="Maeda T."/>
            <person name="Schwartz J.A."/>
            <person name="Shigenobu S."/>
            <person name="Lundholm N."/>
            <person name="Nishiyama T."/>
            <person name="Yang H."/>
            <person name="Hasebe M."/>
            <person name="Li S."/>
            <person name="Pierce S.K."/>
            <person name="Wang J."/>
        </authorList>
    </citation>
    <scope>NUCLEOTIDE SEQUENCE [LARGE SCALE GENOMIC DNA]</scope>
    <source>
        <strain evidence="2">EC2010</strain>
        <tissue evidence="2">Whole organism of an adult</tissue>
    </source>
</reference>
<dbReference type="CDD" id="cd18494">
    <property type="entry name" value="BACK_BTBD19"/>
    <property type="match status" value="1"/>
</dbReference>
<dbReference type="PANTHER" id="PTHR46965:SF1">
    <property type="entry name" value="BTB_POZ DOMAIN-CONTAINING PROTEIN 19"/>
    <property type="match status" value="1"/>
</dbReference>
<dbReference type="Pfam" id="PF07707">
    <property type="entry name" value="BACK"/>
    <property type="match status" value="1"/>
</dbReference>
<dbReference type="PROSITE" id="PS50097">
    <property type="entry name" value="BTB"/>
    <property type="match status" value="1"/>
</dbReference>
<evidence type="ECO:0000313" key="2">
    <source>
        <dbReference type="EMBL" id="RUS73995.1"/>
    </source>
</evidence>
<dbReference type="AlphaFoldDB" id="A0A433SXE3"/>
<organism evidence="2 3">
    <name type="scientific">Elysia chlorotica</name>
    <name type="common">Eastern emerald elysia</name>
    <name type="synonym">Sea slug</name>
    <dbReference type="NCBI Taxonomy" id="188477"/>
    <lineage>
        <taxon>Eukaryota</taxon>
        <taxon>Metazoa</taxon>
        <taxon>Spiralia</taxon>
        <taxon>Lophotrochozoa</taxon>
        <taxon>Mollusca</taxon>
        <taxon>Gastropoda</taxon>
        <taxon>Heterobranchia</taxon>
        <taxon>Euthyneura</taxon>
        <taxon>Panpulmonata</taxon>
        <taxon>Sacoglossa</taxon>
        <taxon>Placobranchoidea</taxon>
        <taxon>Plakobranchidae</taxon>
        <taxon>Elysia</taxon>
    </lineage>
</organism>